<name>A0ABU0YSN7_9PROT</name>
<protein>
    <submittedName>
        <fullName evidence="3">Polymer-forming cytoskeletal protein</fullName>
    </submittedName>
</protein>
<proteinExistence type="inferred from homology"/>
<comment type="similarity">
    <text evidence="1">Belongs to the bactofilin family.</text>
</comment>
<evidence type="ECO:0000313" key="4">
    <source>
        <dbReference type="Proteomes" id="UP001230156"/>
    </source>
</evidence>
<feature type="compositionally biased region" description="Polar residues" evidence="2">
    <location>
        <begin position="1"/>
        <end position="14"/>
    </location>
</feature>
<feature type="region of interest" description="Disordered" evidence="2">
    <location>
        <begin position="1"/>
        <end position="26"/>
    </location>
</feature>
<evidence type="ECO:0000313" key="3">
    <source>
        <dbReference type="EMBL" id="MDQ7250734.1"/>
    </source>
</evidence>
<organism evidence="3 4">
    <name type="scientific">Dongia sedimenti</name>
    <dbReference type="NCBI Taxonomy" id="3064282"/>
    <lineage>
        <taxon>Bacteria</taxon>
        <taxon>Pseudomonadati</taxon>
        <taxon>Pseudomonadota</taxon>
        <taxon>Alphaproteobacteria</taxon>
        <taxon>Rhodospirillales</taxon>
        <taxon>Dongiaceae</taxon>
        <taxon>Dongia</taxon>
    </lineage>
</organism>
<accession>A0ABU0YSN7</accession>
<dbReference type="Pfam" id="PF04519">
    <property type="entry name" value="Bactofilin"/>
    <property type="match status" value="1"/>
</dbReference>
<dbReference type="PANTHER" id="PTHR35024:SF4">
    <property type="entry name" value="POLYMER-FORMING CYTOSKELETAL PROTEIN"/>
    <property type="match status" value="1"/>
</dbReference>
<comment type="caution">
    <text evidence="3">The sequence shown here is derived from an EMBL/GenBank/DDBJ whole genome shotgun (WGS) entry which is preliminary data.</text>
</comment>
<keyword evidence="4" id="KW-1185">Reference proteome</keyword>
<sequence length="166" mass="17406">MFSKANKQSQSTSALDGGKPASKASVPSIISPDLRINGDMVCSGDIQIDGWVEGDIQSRNVVVGEGATVHGAVQAENVRICGIVNGQIRADNVTLEKSARVTGDILHKSLSIEQGAFLEGMCKRIDSSANGAIEPRPLLPKDKPKDRVMGLGNSEPLVATDKAAVN</sequence>
<dbReference type="EMBL" id="JAUYVI010000007">
    <property type="protein sequence ID" value="MDQ7250734.1"/>
    <property type="molecule type" value="Genomic_DNA"/>
</dbReference>
<feature type="compositionally biased region" description="Basic and acidic residues" evidence="2">
    <location>
        <begin position="139"/>
        <end position="148"/>
    </location>
</feature>
<feature type="region of interest" description="Disordered" evidence="2">
    <location>
        <begin position="133"/>
        <end position="166"/>
    </location>
</feature>
<dbReference type="InterPro" id="IPR007607">
    <property type="entry name" value="BacA/B"/>
</dbReference>
<dbReference type="Proteomes" id="UP001230156">
    <property type="component" value="Unassembled WGS sequence"/>
</dbReference>
<evidence type="ECO:0000256" key="1">
    <source>
        <dbReference type="ARBA" id="ARBA00044755"/>
    </source>
</evidence>
<evidence type="ECO:0000256" key="2">
    <source>
        <dbReference type="SAM" id="MobiDB-lite"/>
    </source>
</evidence>
<gene>
    <name evidence="3" type="ORF">Q8A70_23805</name>
</gene>
<dbReference type="RefSeq" id="WP_379960398.1">
    <property type="nucleotide sequence ID" value="NZ_JAUYVI010000007.1"/>
</dbReference>
<dbReference type="PANTHER" id="PTHR35024">
    <property type="entry name" value="HYPOTHETICAL CYTOSOLIC PROTEIN"/>
    <property type="match status" value="1"/>
</dbReference>
<reference evidence="4" key="1">
    <citation type="submission" date="2023-08" db="EMBL/GenBank/DDBJ databases">
        <title>Rhodospirillaceae gen. nov., a novel taxon isolated from the Yangtze River Yuezi River estuary sludge.</title>
        <authorList>
            <person name="Ruan L."/>
        </authorList>
    </citation>
    <scope>NUCLEOTIDE SEQUENCE [LARGE SCALE GENOMIC DNA]</scope>
    <source>
        <strain evidence="4">R-7</strain>
    </source>
</reference>